<dbReference type="Proteomes" id="UP000299102">
    <property type="component" value="Unassembled WGS sequence"/>
</dbReference>
<dbReference type="EMBL" id="BGZK01000620">
    <property type="protein sequence ID" value="GBP53296.1"/>
    <property type="molecule type" value="Genomic_DNA"/>
</dbReference>
<accession>A0A4C1WP87</accession>
<name>A0A4C1WP87_EUMVA</name>
<sequence length="137" mass="14890">MGYNGDSGQERCCRTLVRQQRSWPLEQSTGPLGPVDALDKATLVNSAAAQERAVFPRSSRPDKYCTLTGNEREVTTSAVDFHSTENAPVTFLELQGSMGGGEHLLTDGSPARLLFDYAIRRLKPLAPCLAEHVKSLG</sequence>
<comment type="caution">
    <text evidence="1">The sequence shown here is derived from an EMBL/GenBank/DDBJ whole genome shotgun (WGS) entry which is preliminary data.</text>
</comment>
<keyword evidence="2" id="KW-1185">Reference proteome</keyword>
<proteinExistence type="predicted"/>
<dbReference type="AlphaFoldDB" id="A0A4C1WP87"/>
<organism evidence="1 2">
    <name type="scientific">Eumeta variegata</name>
    <name type="common">Bagworm moth</name>
    <name type="synonym">Eumeta japonica</name>
    <dbReference type="NCBI Taxonomy" id="151549"/>
    <lineage>
        <taxon>Eukaryota</taxon>
        <taxon>Metazoa</taxon>
        <taxon>Ecdysozoa</taxon>
        <taxon>Arthropoda</taxon>
        <taxon>Hexapoda</taxon>
        <taxon>Insecta</taxon>
        <taxon>Pterygota</taxon>
        <taxon>Neoptera</taxon>
        <taxon>Endopterygota</taxon>
        <taxon>Lepidoptera</taxon>
        <taxon>Glossata</taxon>
        <taxon>Ditrysia</taxon>
        <taxon>Tineoidea</taxon>
        <taxon>Psychidae</taxon>
        <taxon>Oiketicinae</taxon>
        <taxon>Eumeta</taxon>
    </lineage>
</organism>
<evidence type="ECO:0000313" key="1">
    <source>
        <dbReference type="EMBL" id="GBP53296.1"/>
    </source>
</evidence>
<gene>
    <name evidence="1" type="ORF">EVAR_44297_1</name>
</gene>
<evidence type="ECO:0000313" key="2">
    <source>
        <dbReference type="Proteomes" id="UP000299102"/>
    </source>
</evidence>
<reference evidence="1 2" key="1">
    <citation type="journal article" date="2019" name="Commun. Biol.">
        <title>The bagworm genome reveals a unique fibroin gene that provides high tensile strength.</title>
        <authorList>
            <person name="Kono N."/>
            <person name="Nakamura H."/>
            <person name="Ohtoshi R."/>
            <person name="Tomita M."/>
            <person name="Numata K."/>
            <person name="Arakawa K."/>
        </authorList>
    </citation>
    <scope>NUCLEOTIDE SEQUENCE [LARGE SCALE GENOMIC DNA]</scope>
</reference>
<protein>
    <submittedName>
        <fullName evidence="1">Uncharacterized protein</fullName>
    </submittedName>
</protein>